<dbReference type="InterPro" id="IPR046888">
    <property type="entry name" value="pYEATS"/>
</dbReference>
<gene>
    <name evidence="9" type="ORF">PPSIR1_32023</name>
</gene>
<dbReference type="eggNOG" id="COG0265">
    <property type="taxonomic scope" value="Bacteria"/>
</dbReference>
<dbReference type="Pfam" id="PF13365">
    <property type="entry name" value="Trypsin_2"/>
    <property type="match status" value="1"/>
</dbReference>
<evidence type="ECO:0000256" key="3">
    <source>
        <dbReference type="ARBA" id="ARBA00022670"/>
    </source>
</evidence>
<dbReference type="InterPro" id="IPR008256">
    <property type="entry name" value="Peptidase_S1B"/>
</dbReference>
<dbReference type="GO" id="GO:0008236">
    <property type="term" value="F:serine-type peptidase activity"/>
    <property type="evidence" value="ECO:0007669"/>
    <property type="project" value="UniProtKB-KW"/>
</dbReference>
<keyword evidence="10" id="KW-1185">Reference proteome</keyword>
<comment type="similarity">
    <text evidence="2 7">Belongs to the peptidase S1B family.</text>
</comment>
<dbReference type="Gene3D" id="2.40.10.10">
    <property type="entry name" value="Trypsin-like serine proteases"/>
    <property type="match status" value="2"/>
</dbReference>
<keyword evidence="4" id="KW-0732">Signal</keyword>
<dbReference type="PANTHER" id="PTHR43019">
    <property type="entry name" value="SERINE ENDOPROTEASE DEGS"/>
    <property type="match status" value="1"/>
</dbReference>
<dbReference type="RefSeq" id="WP_006971071.1">
    <property type="nucleotide sequence ID" value="NZ_ABCS01000016.1"/>
</dbReference>
<evidence type="ECO:0000313" key="10">
    <source>
        <dbReference type="Proteomes" id="UP000005801"/>
    </source>
</evidence>
<dbReference type="Proteomes" id="UP000005801">
    <property type="component" value="Unassembled WGS sequence"/>
</dbReference>
<dbReference type="AlphaFoldDB" id="A6G2X2"/>
<dbReference type="PANTHER" id="PTHR43019:SF23">
    <property type="entry name" value="PROTEASE DO-LIKE 5, CHLOROPLASTIC"/>
    <property type="match status" value="1"/>
</dbReference>
<evidence type="ECO:0000259" key="8">
    <source>
        <dbReference type="Pfam" id="PF20305"/>
    </source>
</evidence>
<reference evidence="9 10" key="1">
    <citation type="submission" date="2007-06" db="EMBL/GenBank/DDBJ databases">
        <authorList>
            <person name="Shimkets L."/>
            <person name="Ferriera S."/>
            <person name="Johnson J."/>
            <person name="Kravitz S."/>
            <person name="Beeson K."/>
            <person name="Sutton G."/>
            <person name="Rogers Y.-H."/>
            <person name="Friedman R."/>
            <person name="Frazier M."/>
            <person name="Venter J.C."/>
        </authorList>
    </citation>
    <scope>NUCLEOTIDE SEQUENCE [LARGE SCALE GENOMIC DNA]</scope>
    <source>
        <strain evidence="9 10">SIR-1</strain>
    </source>
</reference>
<evidence type="ECO:0000256" key="5">
    <source>
        <dbReference type="ARBA" id="ARBA00022801"/>
    </source>
</evidence>
<evidence type="ECO:0000256" key="2">
    <source>
        <dbReference type="ARBA" id="ARBA00008764"/>
    </source>
</evidence>
<evidence type="ECO:0000256" key="7">
    <source>
        <dbReference type="RuleBase" id="RU004296"/>
    </source>
</evidence>
<keyword evidence="3 7" id="KW-0645">Protease</keyword>
<dbReference type="EMBL" id="ABCS01000016">
    <property type="protein sequence ID" value="EDM79822.1"/>
    <property type="molecule type" value="Genomic_DNA"/>
</dbReference>
<name>A6G2X2_9BACT</name>
<dbReference type="InterPro" id="IPR009003">
    <property type="entry name" value="Peptidase_S1_PA"/>
</dbReference>
<proteinExistence type="inferred from homology"/>
<evidence type="ECO:0000256" key="1">
    <source>
        <dbReference type="ARBA" id="ARBA00004613"/>
    </source>
</evidence>
<evidence type="ECO:0000256" key="4">
    <source>
        <dbReference type="ARBA" id="ARBA00022729"/>
    </source>
</evidence>
<sequence>MAAAVVGGIPAAAAADFHDYTLGDFYSLAKVEESVVHDSSEAVVRFPTASGFFVDPDGLILTNHHVYESFGDSGRVWRRWVGDGSEQALEVELVTRDREHDVALYRVTDPAKAGPFPFLELRDTPVHHGEAVFVLGHPRGKPLRASFGTILADELTIGGRPSIEYSAQTWWGSSGSPVIDEQGRAVAIHWGWDSKGVSNGRLTGVPAVKITDLPGFTALGRADAPPTLRPSECDAHGWALRSNMVREAARQNDSGKWLDQVEVRALHPTPGCADQLDSVTYTLHPTFADPVETLDGDAALTLYTWGSFDATVKVRLDDGGSVTFVDRVSWK</sequence>
<protein>
    <recommendedName>
        <fullName evidence="7">Serine protease</fullName>
        <ecNumber evidence="7">3.4.21.-</ecNumber>
    </recommendedName>
</protein>
<dbReference type="Gene3D" id="2.60.40.1970">
    <property type="entry name" value="YEATS domain"/>
    <property type="match status" value="1"/>
</dbReference>
<dbReference type="GO" id="GO:0005576">
    <property type="term" value="C:extracellular region"/>
    <property type="evidence" value="ECO:0007669"/>
    <property type="project" value="UniProtKB-SubCell"/>
</dbReference>
<organism evidence="9 10">
    <name type="scientific">Plesiocystis pacifica SIR-1</name>
    <dbReference type="NCBI Taxonomy" id="391625"/>
    <lineage>
        <taxon>Bacteria</taxon>
        <taxon>Pseudomonadati</taxon>
        <taxon>Myxococcota</taxon>
        <taxon>Polyangia</taxon>
        <taxon>Nannocystales</taxon>
        <taxon>Nannocystaceae</taxon>
        <taxon>Plesiocystis</taxon>
    </lineage>
</organism>
<dbReference type="SUPFAM" id="SSF50494">
    <property type="entry name" value="Trypsin-like serine proteases"/>
    <property type="match status" value="1"/>
</dbReference>
<keyword evidence="6 7" id="KW-0720">Serine protease</keyword>
<comment type="subcellular location">
    <subcellularLocation>
        <location evidence="1">Secreted</location>
    </subcellularLocation>
</comment>
<feature type="domain" description="Prokaryotic YEATS" evidence="8">
    <location>
        <begin position="261"/>
        <end position="324"/>
    </location>
</feature>
<dbReference type="OrthoDB" id="212300at2"/>
<evidence type="ECO:0000313" key="9">
    <source>
        <dbReference type="EMBL" id="EDM79822.1"/>
    </source>
</evidence>
<accession>A6G2X2</accession>
<evidence type="ECO:0000256" key="6">
    <source>
        <dbReference type="ARBA" id="ARBA00022825"/>
    </source>
</evidence>
<dbReference type="InterPro" id="IPR043504">
    <property type="entry name" value="Peptidase_S1_PA_chymotrypsin"/>
</dbReference>
<dbReference type="STRING" id="391625.PPSIR1_32023"/>
<dbReference type="Pfam" id="PF20305">
    <property type="entry name" value="pYEATS"/>
    <property type="match status" value="1"/>
</dbReference>
<dbReference type="PRINTS" id="PR00839">
    <property type="entry name" value="V8PROTEASE"/>
</dbReference>
<keyword evidence="5 7" id="KW-0378">Hydrolase</keyword>
<comment type="caution">
    <text evidence="9">The sequence shown here is derived from an EMBL/GenBank/DDBJ whole genome shotgun (WGS) entry which is preliminary data.</text>
</comment>
<dbReference type="GO" id="GO:0006508">
    <property type="term" value="P:proteolysis"/>
    <property type="evidence" value="ECO:0007669"/>
    <property type="project" value="UniProtKB-KW"/>
</dbReference>
<dbReference type="EC" id="3.4.21.-" evidence="7"/>
<dbReference type="InterPro" id="IPR038704">
    <property type="entry name" value="YEAST_sf"/>
</dbReference>